<dbReference type="InterPro" id="IPR001845">
    <property type="entry name" value="HTH_ArsR_DNA-bd_dom"/>
</dbReference>
<dbReference type="SMART" id="SM00418">
    <property type="entry name" value="HTH_ARSR"/>
    <property type="match status" value="1"/>
</dbReference>
<dbReference type="InterPro" id="IPR011991">
    <property type="entry name" value="ArsR-like_HTH"/>
</dbReference>
<organism evidence="4 5">
    <name type="scientific">Marilutibacter maris</name>
    <dbReference type="NCBI Taxonomy" id="1605891"/>
    <lineage>
        <taxon>Bacteria</taxon>
        <taxon>Pseudomonadati</taxon>
        <taxon>Pseudomonadota</taxon>
        <taxon>Gammaproteobacteria</taxon>
        <taxon>Lysobacterales</taxon>
        <taxon>Lysobacteraceae</taxon>
        <taxon>Marilutibacter</taxon>
    </lineage>
</organism>
<evidence type="ECO:0000256" key="1">
    <source>
        <dbReference type="ARBA" id="ARBA00023015"/>
    </source>
</evidence>
<dbReference type="OrthoDB" id="9796124at2"/>
<dbReference type="InterPro" id="IPR036388">
    <property type="entry name" value="WH-like_DNA-bd_sf"/>
</dbReference>
<dbReference type="Proteomes" id="UP000320431">
    <property type="component" value="Unassembled WGS sequence"/>
</dbReference>
<name>A0A508ALD3_9GAMM</name>
<dbReference type="NCBIfam" id="NF033788">
    <property type="entry name" value="HTH_metalloreg"/>
    <property type="match status" value="1"/>
</dbReference>
<proteinExistence type="predicted"/>
<evidence type="ECO:0000256" key="2">
    <source>
        <dbReference type="ARBA" id="ARBA00023125"/>
    </source>
</evidence>
<dbReference type="InterPro" id="IPR051081">
    <property type="entry name" value="HTH_MetalResp_TranReg"/>
</dbReference>
<dbReference type="RefSeq" id="WP_111267390.1">
    <property type="nucleotide sequence ID" value="NZ_CP029843.1"/>
</dbReference>
<dbReference type="GO" id="GO:0003677">
    <property type="term" value="F:DNA binding"/>
    <property type="evidence" value="ECO:0007669"/>
    <property type="project" value="UniProtKB-KW"/>
</dbReference>
<dbReference type="PROSITE" id="PS50987">
    <property type="entry name" value="HTH_ARSR_2"/>
    <property type="match status" value="1"/>
</dbReference>
<protein>
    <submittedName>
        <fullName evidence="4">Metalloregulator ArsR/SmtB family transcription factor</fullName>
    </submittedName>
</protein>
<dbReference type="Pfam" id="PF01022">
    <property type="entry name" value="HTH_5"/>
    <property type="match status" value="1"/>
</dbReference>
<dbReference type="SUPFAM" id="SSF46785">
    <property type="entry name" value="Winged helix' DNA-binding domain"/>
    <property type="match status" value="1"/>
</dbReference>
<evidence type="ECO:0000313" key="4">
    <source>
        <dbReference type="EMBL" id="KAB8181284.1"/>
    </source>
</evidence>
<sequence>MPATRSAPPLSSIDPQAMRAHAHDAARLLKALANEKRLMLLCLLVEGERSVSELNAHVALSQSALSQHLAVLREDGLVATRREAQTIYYMLAPGPAERIIGTLHSIYCGAEPPCE</sequence>
<dbReference type="EMBL" id="VICD02000206">
    <property type="protein sequence ID" value="KAB8181284.1"/>
    <property type="molecule type" value="Genomic_DNA"/>
</dbReference>
<keyword evidence="3" id="KW-0804">Transcription</keyword>
<evidence type="ECO:0000256" key="3">
    <source>
        <dbReference type="ARBA" id="ARBA00023163"/>
    </source>
</evidence>
<accession>A0A508ALD3</accession>
<dbReference type="CDD" id="cd00090">
    <property type="entry name" value="HTH_ARSR"/>
    <property type="match status" value="1"/>
</dbReference>
<evidence type="ECO:0000313" key="5">
    <source>
        <dbReference type="Proteomes" id="UP000320431"/>
    </source>
</evidence>
<dbReference type="PRINTS" id="PR00778">
    <property type="entry name" value="HTHARSR"/>
</dbReference>
<dbReference type="PANTHER" id="PTHR33154">
    <property type="entry name" value="TRANSCRIPTIONAL REGULATOR, ARSR FAMILY"/>
    <property type="match status" value="1"/>
</dbReference>
<dbReference type="InterPro" id="IPR036390">
    <property type="entry name" value="WH_DNA-bd_sf"/>
</dbReference>
<keyword evidence="2" id="KW-0238">DNA-binding</keyword>
<comment type="caution">
    <text evidence="4">The sequence shown here is derived from an EMBL/GenBank/DDBJ whole genome shotgun (WGS) entry which is preliminary data.</text>
</comment>
<dbReference type="GO" id="GO:0003700">
    <property type="term" value="F:DNA-binding transcription factor activity"/>
    <property type="evidence" value="ECO:0007669"/>
    <property type="project" value="InterPro"/>
</dbReference>
<reference evidence="4 5" key="1">
    <citation type="submission" date="2019-10" db="EMBL/GenBank/DDBJ databases">
        <title>Lysobacter alkalisoli sp. nov., isolated from saline-alkaline soil.</title>
        <authorList>
            <person name="Sun J.-Q."/>
        </authorList>
    </citation>
    <scope>NUCLEOTIDE SEQUENCE [LARGE SCALE GENOMIC DNA]</scope>
    <source>
        <strain evidence="4 5">KCTC 42381</strain>
    </source>
</reference>
<dbReference type="Gene3D" id="1.10.10.10">
    <property type="entry name" value="Winged helix-like DNA-binding domain superfamily/Winged helix DNA-binding domain"/>
    <property type="match status" value="1"/>
</dbReference>
<dbReference type="AlphaFoldDB" id="A0A508ALD3"/>
<keyword evidence="1" id="KW-0805">Transcription regulation</keyword>
<dbReference type="PANTHER" id="PTHR33154:SF28">
    <property type="entry name" value="HTH-TYPE TRANSCRIPTIONAL REGULATOR YGAV-RELATED"/>
    <property type="match status" value="1"/>
</dbReference>
<gene>
    <name evidence="4" type="ORF">FKV24_011755</name>
</gene>